<dbReference type="SUPFAM" id="SSF54928">
    <property type="entry name" value="RNA-binding domain, RBD"/>
    <property type="match status" value="1"/>
</dbReference>
<keyword evidence="4" id="KW-1185">Reference proteome</keyword>
<reference evidence="3" key="2">
    <citation type="submission" date="2020-08" db="EMBL/GenBank/DDBJ databases">
        <title>Plant Genome Project.</title>
        <authorList>
            <person name="Zhang R.-G."/>
        </authorList>
    </citation>
    <scope>NUCLEOTIDE SEQUENCE</scope>
    <source>
        <strain evidence="3">Huo1</strain>
        <tissue evidence="3">Leaf</tissue>
    </source>
</reference>
<dbReference type="EMBL" id="PNBA02000002">
    <property type="protein sequence ID" value="KAG6432658.1"/>
    <property type="molecule type" value="Genomic_DNA"/>
</dbReference>
<dbReference type="OrthoDB" id="417481at2759"/>
<evidence type="ECO:0000313" key="4">
    <source>
        <dbReference type="Proteomes" id="UP000298416"/>
    </source>
</evidence>
<dbReference type="InterPro" id="IPR012677">
    <property type="entry name" value="Nucleotide-bd_a/b_plait_sf"/>
</dbReference>
<evidence type="ECO:0000256" key="1">
    <source>
        <dbReference type="SAM" id="MobiDB-lite"/>
    </source>
</evidence>
<accession>A0A8X9A8W4</accession>
<protein>
    <recommendedName>
        <fullName evidence="2">Mei2-like C-terminal RNA recognition motif domain-containing protein</fullName>
    </recommendedName>
</protein>
<feature type="region of interest" description="Disordered" evidence="1">
    <location>
        <begin position="67"/>
        <end position="105"/>
    </location>
</feature>
<feature type="compositionally biased region" description="Pro residues" evidence="1">
    <location>
        <begin position="73"/>
        <end position="83"/>
    </location>
</feature>
<dbReference type="CDD" id="cd12277">
    <property type="entry name" value="RRM3_MEI2_EAR1_like"/>
    <property type="match status" value="1"/>
</dbReference>
<organism evidence="3">
    <name type="scientific">Salvia splendens</name>
    <name type="common">Scarlet sage</name>
    <dbReference type="NCBI Taxonomy" id="180675"/>
    <lineage>
        <taxon>Eukaryota</taxon>
        <taxon>Viridiplantae</taxon>
        <taxon>Streptophyta</taxon>
        <taxon>Embryophyta</taxon>
        <taxon>Tracheophyta</taxon>
        <taxon>Spermatophyta</taxon>
        <taxon>Magnoliopsida</taxon>
        <taxon>eudicotyledons</taxon>
        <taxon>Gunneridae</taxon>
        <taxon>Pentapetalae</taxon>
        <taxon>asterids</taxon>
        <taxon>lamiids</taxon>
        <taxon>Lamiales</taxon>
        <taxon>Lamiaceae</taxon>
        <taxon>Nepetoideae</taxon>
        <taxon>Mentheae</taxon>
        <taxon>Salviinae</taxon>
        <taxon>Salvia</taxon>
        <taxon>Salvia subgen. Calosphace</taxon>
        <taxon>core Calosphace</taxon>
    </lineage>
</organism>
<gene>
    <name evidence="3" type="ORF">SASPL_104240</name>
</gene>
<comment type="caution">
    <text evidence="3">The sequence shown here is derived from an EMBL/GenBank/DDBJ whole genome shotgun (WGS) entry which is preliminary data.</text>
</comment>
<dbReference type="Proteomes" id="UP000298416">
    <property type="component" value="Unassembled WGS sequence"/>
</dbReference>
<dbReference type="GO" id="GO:0003676">
    <property type="term" value="F:nucleic acid binding"/>
    <property type="evidence" value="ECO:0007669"/>
    <property type="project" value="InterPro"/>
</dbReference>
<proteinExistence type="predicted"/>
<sequence>MCVQLSKQLNPHADEWRPSPPLPHAPPPQYYVTFPTHFYLQNLTISHHQQQHTPKKALKKCLPPRLLKAKAKTPPPPPPPPPKLKWRRKNPPPPATSPAADSSAKTTLMIKNIPNQLRRSFMLKFLDGCCKTHSVAYDFFYLPFDFSKLGNLGYAFVNFTNAAAAVKMKKVLSGFKWREYYTEDGESVCSHKVCEIKWARVQGKEALIRRFEKSTFVCNDKEFLPVVLEPPHDGSDRKPAVPVNVGRICRRSS</sequence>
<evidence type="ECO:0000259" key="2">
    <source>
        <dbReference type="Pfam" id="PF04059"/>
    </source>
</evidence>
<dbReference type="AlphaFoldDB" id="A0A8X9A8W4"/>
<dbReference type="InterPro" id="IPR035979">
    <property type="entry name" value="RBD_domain_sf"/>
</dbReference>
<feature type="region of interest" description="Disordered" evidence="1">
    <location>
        <begin position="1"/>
        <end position="24"/>
    </location>
</feature>
<feature type="domain" description="Mei2-like C-terminal RNA recognition motif" evidence="2">
    <location>
        <begin position="105"/>
        <end position="211"/>
    </location>
</feature>
<dbReference type="Gene3D" id="3.30.70.330">
    <property type="match status" value="1"/>
</dbReference>
<evidence type="ECO:0000313" key="3">
    <source>
        <dbReference type="EMBL" id="KAG6432658.1"/>
    </source>
</evidence>
<dbReference type="InterPro" id="IPR007201">
    <property type="entry name" value="Mei2-like_Rrm_C"/>
</dbReference>
<name>A0A8X9A8W4_SALSN</name>
<reference evidence="3" key="1">
    <citation type="submission" date="2018-01" db="EMBL/GenBank/DDBJ databases">
        <authorList>
            <person name="Mao J.F."/>
        </authorList>
    </citation>
    <scope>NUCLEOTIDE SEQUENCE</scope>
    <source>
        <strain evidence="3">Huo1</strain>
        <tissue evidence="3">Leaf</tissue>
    </source>
</reference>
<dbReference type="Pfam" id="PF04059">
    <property type="entry name" value="RRM_2"/>
    <property type="match status" value="1"/>
</dbReference>